<keyword evidence="23" id="KW-1185">Reference proteome</keyword>
<feature type="binding site" evidence="18">
    <location>
        <position position="58"/>
    </location>
    <ligand>
        <name>K(+)</name>
        <dbReference type="ChEBI" id="CHEBI:29103"/>
    </ligand>
</feature>
<dbReference type="RefSeq" id="WP_074882053.1">
    <property type="nucleotide sequence ID" value="NZ_FOFM01000004.1"/>
</dbReference>
<comment type="cofactor">
    <cofactor evidence="17">
        <name>Mg(2+)</name>
        <dbReference type="ChEBI" id="CHEBI:18420"/>
    </cofactor>
</comment>
<name>A0A166B2X5_9HYPH</name>
<dbReference type="CDD" id="cd01171">
    <property type="entry name" value="YXKO-related"/>
    <property type="match status" value="1"/>
</dbReference>
<comment type="function">
    <text evidence="14 19">Bifunctional enzyme that catalyzes the epimerization of the S- and R-forms of NAD(P)HX and the dehydration of the S-form of NAD(P)HX at the expense of ADP, which is converted to AMP. This allows the repair of both epimers of NAD(P)HX, a damaged form of NAD(P)H that is a result of enzymatic or heat-dependent hydration.</text>
</comment>
<feature type="binding site" evidence="17">
    <location>
        <position position="445"/>
    </location>
    <ligand>
        <name>(6S)-NADPHX</name>
        <dbReference type="ChEBI" id="CHEBI:64076"/>
    </ligand>
</feature>
<dbReference type="GO" id="GO:0046496">
    <property type="term" value="P:nicotinamide nucleotide metabolic process"/>
    <property type="evidence" value="ECO:0007669"/>
    <property type="project" value="UniProtKB-UniRule"/>
</dbReference>
<dbReference type="PROSITE" id="PS51385">
    <property type="entry name" value="YJEF_N"/>
    <property type="match status" value="1"/>
</dbReference>
<proteinExistence type="inferred from homology"/>
<dbReference type="HAMAP" id="MF_01965">
    <property type="entry name" value="NADHX_dehydratase"/>
    <property type="match status" value="1"/>
</dbReference>
<evidence type="ECO:0000256" key="5">
    <source>
        <dbReference type="ARBA" id="ARBA00022723"/>
    </source>
</evidence>
<dbReference type="PIRSF" id="PIRSF017184">
    <property type="entry name" value="Nnr"/>
    <property type="match status" value="1"/>
</dbReference>
<dbReference type="SUPFAM" id="SSF53613">
    <property type="entry name" value="Ribokinase-like"/>
    <property type="match status" value="1"/>
</dbReference>
<dbReference type="NCBIfam" id="TIGR00196">
    <property type="entry name" value="yjeF_cterm"/>
    <property type="match status" value="1"/>
</dbReference>
<comment type="function">
    <text evidence="18">Catalyzes the epimerization of the S- and R-forms of NAD(P)HX, a damaged form of NAD(P)H that is a result of enzymatic or heat-dependent hydration. This is a prerequisite for the S-specific NAD(P)H-hydrate dehydratase to allow the repair of both epimers of NAD(P)HX.</text>
</comment>
<evidence type="ECO:0000259" key="21">
    <source>
        <dbReference type="PROSITE" id="PS51385"/>
    </source>
</evidence>
<dbReference type="PANTHER" id="PTHR12592:SF0">
    <property type="entry name" value="ATP-DEPENDENT (S)-NAD(P)H-HYDRATE DEHYDRATASE"/>
    <property type="match status" value="1"/>
</dbReference>
<dbReference type="Gene3D" id="3.40.50.10260">
    <property type="entry name" value="YjeF N-terminal domain"/>
    <property type="match status" value="1"/>
</dbReference>
<dbReference type="InterPro" id="IPR030677">
    <property type="entry name" value="Nnr"/>
</dbReference>
<comment type="catalytic activity">
    <reaction evidence="15 17 19">
        <text>(6S)-NADHX + ADP = AMP + phosphate + NADH + H(+)</text>
        <dbReference type="Rhea" id="RHEA:32223"/>
        <dbReference type="ChEBI" id="CHEBI:15378"/>
        <dbReference type="ChEBI" id="CHEBI:43474"/>
        <dbReference type="ChEBI" id="CHEBI:57945"/>
        <dbReference type="ChEBI" id="CHEBI:64074"/>
        <dbReference type="ChEBI" id="CHEBI:456215"/>
        <dbReference type="ChEBI" id="CHEBI:456216"/>
        <dbReference type="EC" id="4.2.1.136"/>
    </reaction>
</comment>
<evidence type="ECO:0000256" key="7">
    <source>
        <dbReference type="ARBA" id="ARBA00022840"/>
    </source>
</evidence>
<evidence type="ECO:0000256" key="4">
    <source>
        <dbReference type="ARBA" id="ARBA00009524"/>
    </source>
</evidence>
<feature type="binding site" evidence="18">
    <location>
        <position position="156"/>
    </location>
    <ligand>
        <name>(6S)-NADPHX</name>
        <dbReference type="ChEBI" id="CHEBI:64076"/>
    </ligand>
</feature>
<dbReference type="EMBL" id="LMCB01000002">
    <property type="protein sequence ID" value="KZL21842.1"/>
    <property type="molecule type" value="Genomic_DNA"/>
</dbReference>
<evidence type="ECO:0000313" key="23">
    <source>
        <dbReference type="Proteomes" id="UP000076577"/>
    </source>
</evidence>
<dbReference type="GO" id="GO:0110051">
    <property type="term" value="P:metabolite repair"/>
    <property type="evidence" value="ECO:0007669"/>
    <property type="project" value="TreeGrafter"/>
</dbReference>
<evidence type="ECO:0000256" key="3">
    <source>
        <dbReference type="ARBA" id="ARBA00006001"/>
    </source>
</evidence>
<comment type="function">
    <text evidence="17">Catalyzes the dehydration of the S-form of NAD(P)HX at the expense of ADP, which is converted to AMP. Together with NAD(P)HX epimerase, which catalyzes the epimerization of the S- and R-forms, the enzyme allows the repair of both epimers of NAD(P)HX, a damaged form of NAD(P)H that is a result of enzymatic or heat-dependent hydration.</text>
</comment>
<feature type="binding site" evidence="18">
    <location>
        <position position="123"/>
    </location>
    <ligand>
        <name>K(+)</name>
        <dbReference type="ChEBI" id="CHEBI:29103"/>
    </ligand>
</feature>
<dbReference type="Gene3D" id="3.40.1190.20">
    <property type="match status" value="1"/>
</dbReference>
<keyword evidence="11 18" id="KW-0413">Isomerase</keyword>
<keyword evidence="9 18" id="KW-0630">Potassium</keyword>
<evidence type="ECO:0000256" key="6">
    <source>
        <dbReference type="ARBA" id="ARBA00022741"/>
    </source>
</evidence>
<accession>A0A166B2X5</accession>
<evidence type="ECO:0000256" key="13">
    <source>
        <dbReference type="ARBA" id="ARBA00023268"/>
    </source>
</evidence>
<dbReference type="NCBIfam" id="TIGR00197">
    <property type="entry name" value="yjeF_nterm"/>
    <property type="match status" value="1"/>
</dbReference>
<feature type="binding site" evidence="18">
    <location>
        <begin position="127"/>
        <end position="133"/>
    </location>
    <ligand>
        <name>(6S)-NADPHX</name>
        <dbReference type="ChEBI" id="CHEBI:64076"/>
    </ligand>
</feature>
<keyword evidence="10 17" id="KW-0520">NAD</keyword>
<evidence type="ECO:0000256" key="2">
    <source>
        <dbReference type="ARBA" id="ARBA00000909"/>
    </source>
</evidence>
<dbReference type="GO" id="GO:0005524">
    <property type="term" value="F:ATP binding"/>
    <property type="evidence" value="ECO:0007669"/>
    <property type="project" value="UniProtKB-UniRule"/>
</dbReference>
<feature type="domain" description="YjeF N-terminal" evidence="21">
    <location>
        <begin position="10"/>
        <end position="213"/>
    </location>
</feature>
<dbReference type="InterPro" id="IPR000631">
    <property type="entry name" value="CARKD"/>
</dbReference>
<evidence type="ECO:0000313" key="22">
    <source>
        <dbReference type="EMBL" id="KZL21842.1"/>
    </source>
</evidence>
<evidence type="ECO:0000256" key="8">
    <source>
        <dbReference type="ARBA" id="ARBA00022857"/>
    </source>
</evidence>
<dbReference type="GO" id="GO:0052856">
    <property type="term" value="F:NAD(P)HX epimerase activity"/>
    <property type="evidence" value="ECO:0007669"/>
    <property type="project" value="UniProtKB-UniRule"/>
</dbReference>
<comment type="similarity">
    <text evidence="3 19">In the N-terminal section; belongs to the NnrE/AIBP family.</text>
</comment>
<dbReference type="AlphaFoldDB" id="A0A166B2X5"/>
<keyword evidence="12 17" id="KW-0456">Lyase</keyword>
<dbReference type="EC" id="4.2.1.136" evidence="19"/>
<keyword evidence="5 18" id="KW-0479">Metal-binding</keyword>
<feature type="domain" description="YjeF C-terminal" evidence="20">
    <location>
        <begin position="223"/>
        <end position="499"/>
    </location>
</feature>
<feature type="binding site" evidence="18">
    <location>
        <begin position="57"/>
        <end position="61"/>
    </location>
    <ligand>
        <name>(6S)-NADPHX</name>
        <dbReference type="ChEBI" id="CHEBI:64076"/>
    </ligand>
</feature>
<evidence type="ECO:0000256" key="12">
    <source>
        <dbReference type="ARBA" id="ARBA00023239"/>
    </source>
</evidence>
<dbReference type="Pfam" id="PF01256">
    <property type="entry name" value="Carb_kinase"/>
    <property type="match status" value="1"/>
</dbReference>
<keyword evidence="8 17" id="KW-0521">NADP</keyword>
<comment type="similarity">
    <text evidence="4 19">In the C-terminal section; belongs to the NnrD/CARKD family.</text>
</comment>
<evidence type="ECO:0000256" key="10">
    <source>
        <dbReference type="ARBA" id="ARBA00023027"/>
    </source>
</evidence>
<keyword evidence="7 17" id="KW-0067">ATP-binding</keyword>
<dbReference type="HAMAP" id="MF_01966">
    <property type="entry name" value="NADHX_epimerase"/>
    <property type="match status" value="1"/>
</dbReference>
<dbReference type="Pfam" id="PF03853">
    <property type="entry name" value="YjeF_N"/>
    <property type="match status" value="1"/>
</dbReference>
<evidence type="ECO:0000256" key="15">
    <source>
        <dbReference type="ARBA" id="ARBA00048238"/>
    </source>
</evidence>
<reference evidence="22 23" key="1">
    <citation type="journal article" date="2016" name="Front. Microbiol.">
        <title>Comparative Genomic Analysis Reveals a Diverse Repertoire of Genes Involved in Prokaryote-Eukaryote Interactions within the Pseudovibrio Genus.</title>
        <authorList>
            <person name="Romano S."/>
            <person name="Fernandez-Guerra A."/>
            <person name="Reen F.J."/>
            <person name="Glockner F.O."/>
            <person name="Crowley S.P."/>
            <person name="O'Sullivan O."/>
            <person name="Cotter P.D."/>
            <person name="Adams C."/>
            <person name="Dobson A.D."/>
            <person name="O'Gara F."/>
        </authorList>
    </citation>
    <scope>NUCLEOTIDE SEQUENCE [LARGE SCALE GENOMIC DNA]</scope>
    <source>
        <strain evidence="22 23">Ad2</strain>
    </source>
</reference>
<comment type="catalytic activity">
    <reaction evidence="16 17 19">
        <text>(6S)-NADPHX + ADP = AMP + phosphate + NADPH + H(+)</text>
        <dbReference type="Rhea" id="RHEA:32235"/>
        <dbReference type="ChEBI" id="CHEBI:15378"/>
        <dbReference type="ChEBI" id="CHEBI:43474"/>
        <dbReference type="ChEBI" id="CHEBI:57783"/>
        <dbReference type="ChEBI" id="CHEBI:64076"/>
        <dbReference type="ChEBI" id="CHEBI:456215"/>
        <dbReference type="ChEBI" id="CHEBI:456216"/>
        <dbReference type="EC" id="4.2.1.136"/>
    </reaction>
</comment>
<gene>
    <name evidence="22" type="primary">nnr</name>
    <name evidence="17" type="synonym">nnrD</name>
    <name evidence="18" type="synonym">nnrE</name>
    <name evidence="22" type="ORF">PsAD2_00268</name>
</gene>
<organism evidence="22 23">
    <name type="scientific">Pseudovibrio axinellae</name>
    <dbReference type="NCBI Taxonomy" id="989403"/>
    <lineage>
        <taxon>Bacteria</taxon>
        <taxon>Pseudomonadati</taxon>
        <taxon>Pseudomonadota</taxon>
        <taxon>Alphaproteobacteria</taxon>
        <taxon>Hyphomicrobiales</taxon>
        <taxon>Stappiaceae</taxon>
        <taxon>Pseudovibrio</taxon>
    </lineage>
</organism>
<dbReference type="GO" id="GO:0046872">
    <property type="term" value="F:metal ion binding"/>
    <property type="evidence" value="ECO:0007669"/>
    <property type="project" value="UniProtKB-UniRule"/>
</dbReference>
<sequence>MYELLTPLQMKKADRLTIEGGTSGLTLMHNAGKVVLEALQEILYPHSRILVLCGPGNNGGDGFVVAQLASDEGFDVRVALVCDPAALTGDAELAYDEMSLDLTSLENMRSLMEEVSDDDVIVDALFGAGLSRPLDYEILQLVQRINASSAQCVAIDLPSGVSGKSGEVQGEAVHADITVTFFRAKPGHYLFPGRAHCGEIIIEQIGLEDDVLSKVGPTAFYNCDKIWGDIPDMPAVAGHKYNRGHTLVVSGPKFATGASRLAARAAQRAGSGLVSIVAREQAAHVHAAHLNSIMICLADRIADFERILEDQRLNCVVIGPAVGVGRETQERVVQCLLDERGVVIDADALMSFEPKPEILFEYIAQAQTGARVVLTPHEEEFRRLFPDLNEATSTACKVERVQQAAARAGAVVVLKGADTVIADPAGAVAINASGTPWLASAGTGDVLAGIIGGYLAQGLSAYQAAAKGVWVHGRAAEYAGDGLIAEEVIDHIPDVITELVEYVEGF</sequence>
<evidence type="ECO:0000256" key="16">
    <source>
        <dbReference type="ARBA" id="ARBA00049209"/>
    </source>
</evidence>
<comment type="cofactor">
    <cofactor evidence="18 19">
        <name>K(+)</name>
        <dbReference type="ChEBI" id="CHEBI:29103"/>
    </cofactor>
    <text evidence="18 19">Binds 1 potassium ion per subunit.</text>
</comment>
<comment type="caution">
    <text evidence="22">The sequence shown here is derived from an EMBL/GenBank/DDBJ whole genome shotgun (WGS) entry which is preliminary data.</text>
</comment>
<dbReference type="Proteomes" id="UP000076577">
    <property type="component" value="Unassembled WGS sequence"/>
</dbReference>
<dbReference type="PANTHER" id="PTHR12592">
    <property type="entry name" value="ATP-DEPENDENT (S)-NAD(P)H-HYDRATE DEHYDRATASE FAMILY MEMBER"/>
    <property type="match status" value="1"/>
</dbReference>
<evidence type="ECO:0000256" key="9">
    <source>
        <dbReference type="ARBA" id="ARBA00022958"/>
    </source>
</evidence>
<comment type="catalytic activity">
    <reaction evidence="1 18 19">
        <text>(6R)-NADHX = (6S)-NADHX</text>
        <dbReference type="Rhea" id="RHEA:32215"/>
        <dbReference type="ChEBI" id="CHEBI:64074"/>
        <dbReference type="ChEBI" id="CHEBI:64075"/>
        <dbReference type="EC" id="5.1.99.6"/>
    </reaction>
</comment>
<dbReference type="EC" id="5.1.99.6" evidence="19"/>
<comment type="similarity">
    <text evidence="18">Belongs to the NnrE/AIBP family.</text>
</comment>
<dbReference type="PATRIC" id="fig|989403.3.peg.286"/>
<comment type="catalytic activity">
    <reaction evidence="2 18 19">
        <text>(6R)-NADPHX = (6S)-NADPHX</text>
        <dbReference type="Rhea" id="RHEA:32227"/>
        <dbReference type="ChEBI" id="CHEBI:64076"/>
        <dbReference type="ChEBI" id="CHEBI:64077"/>
        <dbReference type="EC" id="5.1.99.6"/>
    </reaction>
</comment>
<dbReference type="InterPro" id="IPR017953">
    <property type="entry name" value="Carbohydrate_kinase_pred_CS"/>
</dbReference>
<dbReference type="GO" id="GO:0052855">
    <property type="term" value="F:ADP-dependent NAD(P)H-hydrate dehydratase activity"/>
    <property type="evidence" value="ECO:0007669"/>
    <property type="project" value="UniProtKB-UniRule"/>
</dbReference>
<feature type="binding site" evidence="18">
    <location>
        <position position="159"/>
    </location>
    <ligand>
        <name>K(+)</name>
        <dbReference type="ChEBI" id="CHEBI:29103"/>
    </ligand>
</feature>
<dbReference type="InterPro" id="IPR004443">
    <property type="entry name" value="YjeF_N_dom"/>
</dbReference>
<evidence type="ECO:0000256" key="14">
    <source>
        <dbReference type="ARBA" id="ARBA00025153"/>
    </source>
</evidence>
<keyword evidence="13" id="KW-0511">Multifunctional enzyme</keyword>
<feature type="binding site" evidence="17">
    <location>
        <position position="377"/>
    </location>
    <ligand>
        <name>(6S)-NADPHX</name>
        <dbReference type="ChEBI" id="CHEBI:64076"/>
    </ligand>
</feature>
<dbReference type="InterPro" id="IPR036652">
    <property type="entry name" value="YjeF_N_dom_sf"/>
</dbReference>
<evidence type="ECO:0000256" key="17">
    <source>
        <dbReference type="HAMAP-Rule" id="MF_01965"/>
    </source>
</evidence>
<dbReference type="InterPro" id="IPR029056">
    <property type="entry name" value="Ribokinase-like"/>
</dbReference>
<dbReference type="STRING" id="989403.SAMN05421798_104262"/>
<keyword evidence="6 17" id="KW-0547">Nucleotide-binding</keyword>
<dbReference type="PROSITE" id="PS01050">
    <property type="entry name" value="YJEF_C_2"/>
    <property type="match status" value="1"/>
</dbReference>
<dbReference type="SUPFAM" id="SSF64153">
    <property type="entry name" value="YjeF N-terminal domain-like"/>
    <property type="match status" value="1"/>
</dbReference>
<evidence type="ECO:0000256" key="19">
    <source>
        <dbReference type="PIRNR" id="PIRNR017184"/>
    </source>
</evidence>
<evidence type="ECO:0000256" key="11">
    <source>
        <dbReference type="ARBA" id="ARBA00023235"/>
    </source>
</evidence>
<comment type="similarity">
    <text evidence="17">Belongs to the NnrD/CARKD family.</text>
</comment>
<comment type="caution">
    <text evidence="17">Lacks conserved residue(s) required for the propagation of feature annotation.</text>
</comment>
<feature type="binding site" evidence="17">
    <location>
        <position position="444"/>
    </location>
    <ligand>
        <name>AMP</name>
        <dbReference type="ChEBI" id="CHEBI:456215"/>
    </ligand>
</feature>
<evidence type="ECO:0000256" key="1">
    <source>
        <dbReference type="ARBA" id="ARBA00000013"/>
    </source>
</evidence>
<feature type="binding site" evidence="17">
    <location>
        <begin position="415"/>
        <end position="419"/>
    </location>
    <ligand>
        <name>AMP</name>
        <dbReference type="ChEBI" id="CHEBI:456215"/>
    </ligand>
</feature>
<evidence type="ECO:0000259" key="20">
    <source>
        <dbReference type="PROSITE" id="PS51383"/>
    </source>
</evidence>
<protein>
    <recommendedName>
        <fullName evidence="19">Bifunctional NAD(P)H-hydrate repair enzyme</fullName>
    </recommendedName>
    <alternativeName>
        <fullName evidence="19">Nicotinamide nucleotide repair protein</fullName>
    </alternativeName>
    <domain>
        <recommendedName>
            <fullName evidence="19">ADP-dependent (S)-NAD(P)H-hydrate dehydratase</fullName>
            <ecNumber evidence="19">4.2.1.136</ecNumber>
        </recommendedName>
        <alternativeName>
            <fullName evidence="19">ADP-dependent NAD(P)HX dehydratase</fullName>
        </alternativeName>
    </domain>
    <domain>
        <recommendedName>
            <fullName evidence="19">NAD(P)H-hydrate epimerase</fullName>
            <ecNumber evidence="19">5.1.99.6</ecNumber>
        </recommendedName>
    </domain>
</protein>
<dbReference type="PROSITE" id="PS51383">
    <property type="entry name" value="YJEF_C_3"/>
    <property type="match status" value="1"/>
</dbReference>
<comment type="subunit">
    <text evidence="17">Homotetramer.</text>
</comment>
<feature type="binding site" evidence="17">
    <location>
        <position position="258"/>
    </location>
    <ligand>
        <name>(6S)-NADPHX</name>
        <dbReference type="ChEBI" id="CHEBI:64076"/>
    </ligand>
</feature>
<evidence type="ECO:0000256" key="18">
    <source>
        <dbReference type="HAMAP-Rule" id="MF_01966"/>
    </source>
</evidence>